<dbReference type="InterPro" id="IPR006037">
    <property type="entry name" value="RCK_C"/>
</dbReference>
<proteinExistence type="predicted"/>
<comment type="subcellular location">
    <subcellularLocation>
        <location evidence="1">Cell membrane</location>
        <topology evidence="1">Multi-pass membrane protein</topology>
    </subcellularLocation>
</comment>
<keyword evidence="7" id="KW-0406">Ion transport</keyword>
<keyword evidence="2" id="KW-0813">Transport</keyword>
<dbReference type="Gene3D" id="1.20.1530.20">
    <property type="match status" value="1"/>
</dbReference>
<dbReference type="NCBIfam" id="NF003715">
    <property type="entry name" value="PRK05326.1-2"/>
    <property type="match status" value="1"/>
</dbReference>
<dbReference type="Pfam" id="PF02080">
    <property type="entry name" value="TrkA_C"/>
    <property type="match status" value="1"/>
</dbReference>
<dbReference type="STRING" id="1314751.GCA_001591425_02570"/>
<feature type="domain" description="RCK C-terminal" evidence="10">
    <location>
        <begin position="407"/>
        <end position="488"/>
    </location>
</feature>
<dbReference type="Proteomes" id="UP000215224">
    <property type="component" value="Chromosome"/>
</dbReference>
<keyword evidence="5 9" id="KW-0812">Transmembrane</keyword>
<dbReference type="Gene3D" id="3.30.70.1450">
    <property type="entry name" value="Regulator of K+ conductance, C-terminal domain"/>
    <property type="match status" value="1"/>
</dbReference>
<keyword evidence="8 9" id="KW-0472">Membrane</keyword>
<dbReference type="InterPro" id="IPR006153">
    <property type="entry name" value="Cation/H_exchanger_TM"/>
</dbReference>
<dbReference type="GO" id="GO:0006813">
    <property type="term" value="P:potassium ion transport"/>
    <property type="evidence" value="ECO:0007669"/>
    <property type="project" value="InterPro"/>
</dbReference>
<sequence>MLEGAFNVDYFVLLIGLLLIAGVITTKFSTKLGVPSLVLFILVGMLVGSDGLGFIYFDNAKHAQLIGIVALVIILFEGGLETKWSNVRPVMWPSLSLATLGVVLTTTIVAFAAKLILNVSYTEAFLFGAIVGSTDAAAVFAVLKGKNIRPKLASTLEAESGTNDPMAVFLTISFIEILLASDPNYFTLVGNFFWQMGFGLFIGLALGKLASISINKINLDSSGLYPVFALAFALLTYSIAAFIGASGLLAVYVAALVIGNNDLTYRQSIFRFNEGFAWMMQILMFVILGLLVFPGQLFQWDIIWKGLLLSIILMLVARPIAVFISTFKLGYGRKERIFLSWAGLRGAVPIVLATFPMIAGVPNSQLFFNVVFFVVLTSTLVQGSTITLVASKLGLTGPKKITPMHSLELVSIGKANAEIIEFHVEEDADVVGLSLSTINFPTGTLINAIIRKDQLVTPTGDTTIQEDDILYILVSRIHKKQVETLLKKKKEVNIEELDFEQEKSS</sequence>
<accession>A0A223KLP6</accession>
<feature type="transmembrane region" description="Helical" evidence="9">
    <location>
        <begin position="192"/>
        <end position="211"/>
    </location>
</feature>
<dbReference type="AlphaFoldDB" id="A0A223KLP6"/>
<keyword evidence="4" id="KW-1003">Cell membrane</keyword>
<feature type="transmembrane region" description="Helical" evidence="9">
    <location>
        <begin position="277"/>
        <end position="296"/>
    </location>
</feature>
<feature type="transmembrane region" description="Helical" evidence="9">
    <location>
        <begin position="6"/>
        <end position="25"/>
    </location>
</feature>
<dbReference type="SUPFAM" id="SSF116726">
    <property type="entry name" value="TrkA C-terminal domain-like"/>
    <property type="match status" value="1"/>
</dbReference>
<gene>
    <name evidence="11" type="ORF">BC6307_03395</name>
</gene>
<feature type="transmembrane region" description="Helical" evidence="9">
    <location>
        <begin position="366"/>
        <end position="390"/>
    </location>
</feature>
<dbReference type="NCBIfam" id="NF003716">
    <property type="entry name" value="PRK05326.1-3"/>
    <property type="match status" value="1"/>
</dbReference>
<evidence type="ECO:0000259" key="10">
    <source>
        <dbReference type="PROSITE" id="PS51202"/>
    </source>
</evidence>
<dbReference type="EMBL" id="CP018866">
    <property type="protein sequence ID" value="AST90382.1"/>
    <property type="molecule type" value="Genomic_DNA"/>
</dbReference>
<feature type="transmembrane region" description="Helical" evidence="9">
    <location>
        <begin position="92"/>
        <end position="112"/>
    </location>
</feature>
<evidence type="ECO:0000256" key="3">
    <source>
        <dbReference type="ARBA" id="ARBA00022449"/>
    </source>
</evidence>
<dbReference type="GO" id="GO:0005886">
    <property type="term" value="C:plasma membrane"/>
    <property type="evidence" value="ECO:0007669"/>
    <property type="project" value="UniProtKB-SubCell"/>
</dbReference>
<dbReference type="InterPro" id="IPR038770">
    <property type="entry name" value="Na+/solute_symporter_sf"/>
</dbReference>
<evidence type="ECO:0000256" key="8">
    <source>
        <dbReference type="ARBA" id="ARBA00023136"/>
    </source>
</evidence>
<evidence type="ECO:0000256" key="4">
    <source>
        <dbReference type="ARBA" id="ARBA00022475"/>
    </source>
</evidence>
<feature type="transmembrane region" description="Helical" evidence="9">
    <location>
        <begin position="124"/>
        <end position="143"/>
    </location>
</feature>
<dbReference type="GO" id="GO:0015297">
    <property type="term" value="F:antiporter activity"/>
    <property type="evidence" value="ECO:0007669"/>
    <property type="project" value="UniProtKB-KW"/>
</dbReference>
<protein>
    <submittedName>
        <fullName evidence="11">K+/H+ antiporter</fullName>
    </submittedName>
</protein>
<evidence type="ECO:0000256" key="6">
    <source>
        <dbReference type="ARBA" id="ARBA00022989"/>
    </source>
</evidence>
<dbReference type="GO" id="GO:0008324">
    <property type="term" value="F:monoatomic cation transmembrane transporter activity"/>
    <property type="evidence" value="ECO:0007669"/>
    <property type="project" value="InterPro"/>
</dbReference>
<organism evidence="11 12">
    <name type="scientific">Sutcliffiella cohnii</name>
    <dbReference type="NCBI Taxonomy" id="33932"/>
    <lineage>
        <taxon>Bacteria</taxon>
        <taxon>Bacillati</taxon>
        <taxon>Bacillota</taxon>
        <taxon>Bacilli</taxon>
        <taxon>Bacillales</taxon>
        <taxon>Bacillaceae</taxon>
        <taxon>Sutcliffiella</taxon>
    </lineage>
</organism>
<keyword evidence="6 9" id="KW-1133">Transmembrane helix</keyword>
<feature type="transmembrane region" description="Helical" evidence="9">
    <location>
        <begin position="63"/>
        <end position="80"/>
    </location>
</feature>
<feature type="transmembrane region" description="Helical" evidence="9">
    <location>
        <begin position="302"/>
        <end position="325"/>
    </location>
</feature>
<dbReference type="GO" id="GO:1902600">
    <property type="term" value="P:proton transmembrane transport"/>
    <property type="evidence" value="ECO:0007669"/>
    <property type="project" value="InterPro"/>
</dbReference>
<evidence type="ECO:0000256" key="5">
    <source>
        <dbReference type="ARBA" id="ARBA00022692"/>
    </source>
</evidence>
<keyword evidence="3" id="KW-0050">Antiport</keyword>
<evidence type="ECO:0000256" key="9">
    <source>
        <dbReference type="SAM" id="Phobius"/>
    </source>
</evidence>
<name>A0A223KLP6_9BACI</name>
<dbReference type="RefSeq" id="WP_066416749.1">
    <property type="nucleotide sequence ID" value="NZ_CP018866.1"/>
</dbReference>
<evidence type="ECO:0000256" key="7">
    <source>
        <dbReference type="ARBA" id="ARBA00023065"/>
    </source>
</evidence>
<keyword evidence="12" id="KW-1185">Reference proteome</keyword>
<dbReference type="PROSITE" id="PS51202">
    <property type="entry name" value="RCK_C"/>
    <property type="match status" value="1"/>
</dbReference>
<dbReference type="KEGG" id="bcoh:BC6307_03395"/>
<dbReference type="PANTHER" id="PTHR32507">
    <property type="entry name" value="NA(+)/H(+) ANTIPORTER 1"/>
    <property type="match status" value="1"/>
</dbReference>
<dbReference type="Pfam" id="PF00999">
    <property type="entry name" value="Na_H_Exchanger"/>
    <property type="match status" value="1"/>
</dbReference>
<evidence type="ECO:0000256" key="2">
    <source>
        <dbReference type="ARBA" id="ARBA00022448"/>
    </source>
</evidence>
<feature type="transmembrane region" description="Helical" evidence="9">
    <location>
        <begin position="37"/>
        <end position="57"/>
    </location>
</feature>
<feature type="transmembrane region" description="Helical" evidence="9">
    <location>
        <begin position="164"/>
        <end position="180"/>
    </location>
</feature>
<evidence type="ECO:0000313" key="12">
    <source>
        <dbReference type="Proteomes" id="UP000215224"/>
    </source>
</evidence>
<dbReference type="PANTHER" id="PTHR32507:SF7">
    <property type="entry name" value="K(+)_H(+) ANTIPORTER NHAP2"/>
    <property type="match status" value="1"/>
</dbReference>
<reference evidence="11 12" key="1">
    <citation type="submission" date="2016-12" db="EMBL/GenBank/DDBJ databases">
        <title>The whole genome sequencing and assembly of Bacillus cohnii DSM 6307T strain.</title>
        <authorList>
            <person name="Lee Y.-J."/>
            <person name="Yi H."/>
            <person name="Bahn Y.-S."/>
            <person name="Kim J.F."/>
            <person name="Lee D.-W."/>
        </authorList>
    </citation>
    <scope>NUCLEOTIDE SEQUENCE [LARGE SCALE GENOMIC DNA]</scope>
    <source>
        <strain evidence="11 12">DSM 6307</strain>
    </source>
</reference>
<dbReference type="InterPro" id="IPR036721">
    <property type="entry name" value="RCK_C_sf"/>
</dbReference>
<evidence type="ECO:0000313" key="11">
    <source>
        <dbReference type="EMBL" id="AST90382.1"/>
    </source>
</evidence>
<evidence type="ECO:0000256" key="1">
    <source>
        <dbReference type="ARBA" id="ARBA00004651"/>
    </source>
</evidence>
<feature type="transmembrane region" description="Helical" evidence="9">
    <location>
        <begin position="337"/>
        <end position="360"/>
    </location>
</feature>